<dbReference type="GO" id="GO:0046872">
    <property type="term" value="F:metal ion binding"/>
    <property type="evidence" value="ECO:0007669"/>
    <property type="project" value="UniProtKB-KW"/>
</dbReference>
<dbReference type="GO" id="GO:0022904">
    <property type="term" value="P:respiratory electron transport chain"/>
    <property type="evidence" value="ECO:0007669"/>
    <property type="project" value="InterPro"/>
</dbReference>
<dbReference type="Gene3D" id="1.20.950.20">
    <property type="entry name" value="Transmembrane di-heme cytochromes, Chain C"/>
    <property type="match status" value="1"/>
</dbReference>
<dbReference type="AlphaFoldDB" id="A0A846N4B4"/>
<comment type="cofactor">
    <cofactor evidence="1">
        <name>heme b</name>
        <dbReference type="ChEBI" id="CHEBI:60344"/>
    </cofactor>
</comment>
<keyword evidence="4" id="KW-1003">Cell membrane</keyword>
<keyword evidence="16" id="KW-1185">Reference proteome</keyword>
<reference evidence="15 16" key="1">
    <citation type="submission" date="2020-03" db="EMBL/GenBank/DDBJ databases">
        <title>Genomic Encyclopedia of Type Strains, Phase IV (KMG-IV): sequencing the most valuable type-strain genomes for metagenomic binning, comparative biology and taxonomic classification.</title>
        <authorList>
            <person name="Goeker M."/>
        </authorList>
    </citation>
    <scope>NUCLEOTIDE SEQUENCE [LARGE SCALE GENOMIC DNA]</scope>
    <source>
        <strain evidence="15 16">DSM 19867</strain>
    </source>
</reference>
<name>A0A846N4B4_9PROT</name>
<evidence type="ECO:0000256" key="3">
    <source>
        <dbReference type="ARBA" id="ARBA00022448"/>
    </source>
</evidence>
<keyword evidence="5" id="KW-0349">Heme</keyword>
<evidence type="ECO:0000256" key="13">
    <source>
        <dbReference type="SAM" id="Phobius"/>
    </source>
</evidence>
<accession>A0A846N4B4</accession>
<evidence type="ECO:0000256" key="12">
    <source>
        <dbReference type="ARBA" id="ARBA00037975"/>
    </source>
</evidence>
<dbReference type="GO" id="GO:0005886">
    <property type="term" value="C:plasma membrane"/>
    <property type="evidence" value="ECO:0007669"/>
    <property type="project" value="UniProtKB-SubCell"/>
</dbReference>
<feature type="transmembrane region" description="Helical" evidence="13">
    <location>
        <begin position="51"/>
        <end position="68"/>
    </location>
</feature>
<dbReference type="InterPro" id="IPR011577">
    <property type="entry name" value="Cyt_b561_bac/Ni-Hgenase"/>
</dbReference>
<comment type="subcellular location">
    <subcellularLocation>
        <location evidence="2">Cell membrane</location>
        <topology evidence="2">Multi-pass membrane protein</topology>
    </subcellularLocation>
</comment>
<feature type="domain" description="Cytochrome b561 bacterial/Ni-hydrogenase" evidence="14">
    <location>
        <begin position="7"/>
        <end position="172"/>
    </location>
</feature>
<dbReference type="PANTHER" id="PTHR30529">
    <property type="entry name" value="CYTOCHROME B561"/>
    <property type="match status" value="1"/>
</dbReference>
<dbReference type="EMBL" id="JAASRM010000001">
    <property type="protein sequence ID" value="NIK90473.1"/>
    <property type="molecule type" value="Genomic_DNA"/>
</dbReference>
<evidence type="ECO:0000256" key="6">
    <source>
        <dbReference type="ARBA" id="ARBA00022692"/>
    </source>
</evidence>
<evidence type="ECO:0000313" key="15">
    <source>
        <dbReference type="EMBL" id="NIK90473.1"/>
    </source>
</evidence>
<keyword evidence="8" id="KW-0249">Electron transport</keyword>
<feature type="transmembrane region" description="Helical" evidence="13">
    <location>
        <begin position="145"/>
        <end position="162"/>
    </location>
</feature>
<evidence type="ECO:0000256" key="4">
    <source>
        <dbReference type="ARBA" id="ARBA00022475"/>
    </source>
</evidence>
<evidence type="ECO:0000256" key="7">
    <source>
        <dbReference type="ARBA" id="ARBA00022723"/>
    </source>
</evidence>
<dbReference type="Pfam" id="PF01292">
    <property type="entry name" value="Ni_hydr_CYTB"/>
    <property type="match status" value="1"/>
</dbReference>
<comment type="caution">
    <text evidence="15">The sequence shown here is derived from an EMBL/GenBank/DDBJ whole genome shotgun (WGS) entry which is preliminary data.</text>
</comment>
<keyword evidence="11 13" id="KW-0472">Membrane</keyword>
<keyword evidence="9 13" id="KW-1133">Transmembrane helix</keyword>
<proteinExistence type="inferred from homology"/>
<dbReference type="InterPro" id="IPR052168">
    <property type="entry name" value="Cytochrome_b561_oxidase"/>
</dbReference>
<comment type="similarity">
    <text evidence="12">Belongs to the cytochrome b561 family.</text>
</comment>
<feature type="transmembrane region" description="Helical" evidence="13">
    <location>
        <begin position="12"/>
        <end position="31"/>
    </location>
</feature>
<keyword evidence="7" id="KW-0479">Metal-binding</keyword>
<dbReference type="GO" id="GO:0009055">
    <property type="term" value="F:electron transfer activity"/>
    <property type="evidence" value="ECO:0007669"/>
    <property type="project" value="InterPro"/>
</dbReference>
<keyword evidence="3" id="KW-0813">Transport</keyword>
<keyword evidence="10" id="KW-0408">Iron</keyword>
<evidence type="ECO:0000256" key="9">
    <source>
        <dbReference type="ARBA" id="ARBA00022989"/>
    </source>
</evidence>
<evidence type="ECO:0000256" key="11">
    <source>
        <dbReference type="ARBA" id="ARBA00023136"/>
    </source>
</evidence>
<evidence type="ECO:0000259" key="14">
    <source>
        <dbReference type="Pfam" id="PF01292"/>
    </source>
</evidence>
<dbReference type="GO" id="GO:0020037">
    <property type="term" value="F:heme binding"/>
    <property type="evidence" value="ECO:0007669"/>
    <property type="project" value="TreeGrafter"/>
</dbReference>
<organism evidence="15 16">
    <name type="scientific">Rhizomicrobium palustre</name>
    <dbReference type="NCBI Taxonomy" id="189966"/>
    <lineage>
        <taxon>Bacteria</taxon>
        <taxon>Pseudomonadati</taxon>
        <taxon>Pseudomonadota</taxon>
        <taxon>Alphaproteobacteria</taxon>
        <taxon>Micropepsales</taxon>
        <taxon>Micropepsaceae</taxon>
        <taxon>Rhizomicrobium</taxon>
    </lineage>
</organism>
<evidence type="ECO:0000256" key="1">
    <source>
        <dbReference type="ARBA" id="ARBA00001970"/>
    </source>
</evidence>
<protein>
    <submittedName>
        <fullName evidence="15">Cytochrome b561</fullName>
    </submittedName>
</protein>
<dbReference type="InterPro" id="IPR016174">
    <property type="entry name" value="Di-haem_cyt_TM"/>
</dbReference>
<gene>
    <name evidence="15" type="ORF">FHS83_003791</name>
</gene>
<evidence type="ECO:0000256" key="10">
    <source>
        <dbReference type="ARBA" id="ARBA00023004"/>
    </source>
</evidence>
<dbReference type="PANTHER" id="PTHR30529:SF1">
    <property type="entry name" value="CYTOCHROME B561 HOMOLOG 2"/>
    <property type="match status" value="1"/>
</dbReference>
<dbReference type="Proteomes" id="UP000570514">
    <property type="component" value="Unassembled WGS sequence"/>
</dbReference>
<evidence type="ECO:0000256" key="5">
    <source>
        <dbReference type="ARBA" id="ARBA00022617"/>
    </source>
</evidence>
<keyword evidence="6 13" id="KW-0812">Transmembrane</keyword>
<sequence length="180" mass="20315">MVEKYARDMRVVHWARALVVLGVLALGVTMVNLPDDIATKYEGLYPNHKQFGLLALLLTLLQLGLRQTRRVPEEPQALKAWERKLSSAVHHLLYVLLLVVPVMGYCMSSSFSQSDGVPFFFFGKLPELLAKNDAAFEVFRLLHRVLAYTLLALVALHIAGALKHRLIDKDPEADVLKRML</sequence>
<evidence type="ECO:0000256" key="2">
    <source>
        <dbReference type="ARBA" id="ARBA00004651"/>
    </source>
</evidence>
<evidence type="ECO:0000313" key="16">
    <source>
        <dbReference type="Proteomes" id="UP000570514"/>
    </source>
</evidence>
<evidence type="ECO:0000256" key="8">
    <source>
        <dbReference type="ARBA" id="ARBA00022982"/>
    </source>
</evidence>
<dbReference type="RefSeq" id="WP_167085058.1">
    <property type="nucleotide sequence ID" value="NZ_BAAADC010000001.1"/>
</dbReference>
<feature type="transmembrane region" description="Helical" evidence="13">
    <location>
        <begin position="89"/>
        <end position="111"/>
    </location>
</feature>
<dbReference type="SUPFAM" id="SSF81342">
    <property type="entry name" value="Transmembrane di-heme cytochromes"/>
    <property type="match status" value="1"/>
</dbReference>